<dbReference type="EMBL" id="NFIJ01000009">
    <property type="protein sequence ID" value="OUO05095.1"/>
    <property type="molecule type" value="Genomic_DNA"/>
</dbReference>
<dbReference type="SUPFAM" id="SSF47729">
    <property type="entry name" value="IHF-like DNA-binding proteins"/>
    <property type="match status" value="1"/>
</dbReference>
<feature type="region of interest" description="Disordered" evidence="4">
    <location>
        <begin position="123"/>
        <end position="179"/>
    </location>
</feature>
<keyword evidence="5" id="KW-1133">Transmembrane helix</keyword>
<dbReference type="RefSeq" id="WP_021862883.1">
    <property type="nucleotide sequence ID" value="NZ_CAJLBM010000004.1"/>
</dbReference>
<feature type="region of interest" description="Disordered" evidence="4">
    <location>
        <begin position="300"/>
        <end position="334"/>
    </location>
</feature>
<dbReference type="PANTHER" id="PTHR33175">
    <property type="entry name" value="DNA-BINDING PROTEIN HU"/>
    <property type="match status" value="1"/>
</dbReference>
<keyword evidence="2" id="KW-0238">DNA-binding</keyword>
<dbReference type="InterPro" id="IPR000119">
    <property type="entry name" value="Hist_DNA-bd"/>
</dbReference>
<dbReference type="GO" id="GO:0005829">
    <property type="term" value="C:cytosol"/>
    <property type="evidence" value="ECO:0007669"/>
    <property type="project" value="TreeGrafter"/>
</dbReference>
<dbReference type="GO" id="GO:0030527">
    <property type="term" value="F:structural constituent of chromatin"/>
    <property type="evidence" value="ECO:0007669"/>
    <property type="project" value="InterPro"/>
</dbReference>
<evidence type="ECO:0000256" key="1">
    <source>
        <dbReference type="ARBA" id="ARBA00010529"/>
    </source>
</evidence>
<proteinExistence type="inferred from homology"/>
<dbReference type="Proteomes" id="UP000195975">
    <property type="component" value="Unassembled WGS sequence"/>
</dbReference>
<gene>
    <name evidence="6" type="ORF">B5F96_10245</name>
</gene>
<accession>A0A9Q5SRY7</accession>
<comment type="caution">
    <text evidence="6">The sequence shown here is derived from an EMBL/GenBank/DDBJ whole genome shotgun (WGS) entry which is preliminary data.</text>
</comment>
<dbReference type="Pfam" id="PF00216">
    <property type="entry name" value="Bac_DNA_binding"/>
    <property type="match status" value="1"/>
</dbReference>
<comment type="similarity">
    <text evidence="1 3">Belongs to the bacterial histone-like protein family.</text>
</comment>
<dbReference type="GO" id="GO:0003677">
    <property type="term" value="F:DNA binding"/>
    <property type="evidence" value="ECO:0007669"/>
    <property type="project" value="UniProtKB-KW"/>
</dbReference>
<dbReference type="InterPro" id="IPR010992">
    <property type="entry name" value="IHF-like_DNA-bd_dom_sf"/>
</dbReference>
<reference evidence="7" key="1">
    <citation type="submission" date="2017-04" db="EMBL/GenBank/DDBJ databases">
        <title>Function of individual gut microbiota members based on whole genome sequencing of pure cultures obtained from chicken caecum.</title>
        <authorList>
            <person name="Medvecky M."/>
            <person name="Cejkova D."/>
            <person name="Polansky O."/>
            <person name="Karasova D."/>
            <person name="Kubasova T."/>
            <person name="Cizek A."/>
            <person name="Rychlik I."/>
        </authorList>
    </citation>
    <scope>NUCLEOTIDE SEQUENCE [LARGE SCALE GENOMIC DNA]</scope>
    <source>
        <strain evidence="7">An42</strain>
    </source>
</reference>
<feature type="compositionally biased region" description="Polar residues" evidence="4">
    <location>
        <begin position="159"/>
        <end position="172"/>
    </location>
</feature>
<feature type="compositionally biased region" description="Acidic residues" evidence="4">
    <location>
        <begin position="123"/>
        <end position="136"/>
    </location>
</feature>
<keyword evidence="5" id="KW-0472">Membrane</keyword>
<protein>
    <submittedName>
        <fullName evidence="6">Integration host factor</fullName>
    </submittedName>
</protein>
<evidence type="ECO:0000256" key="5">
    <source>
        <dbReference type="SAM" id="Phobius"/>
    </source>
</evidence>
<feature type="transmembrane region" description="Helical" evidence="5">
    <location>
        <begin position="233"/>
        <end position="257"/>
    </location>
</feature>
<sequence>MNNRLTIQDLAGLLAEYTGKDKNSSERFLREFIAVVSEGVYTDKLVKVKGLGTFKIIPVEKRESIHVNTGERFVIPEHYKFSFLPDKELRELVNKPFSFFETTELGENVDFTDMDIVSDEPEIKETEDESVEEVIPEENRLLQEEEALDTPEIQEASEDTGSQGVPETTEVSETPDILKPAESFEKTSETFEEAREIPVVDQPVCSVKEEEDEVARYSETSVGVDMSRNKLKLIIWVIVIFLACFGLCLSLNVFFFSKEAKDMLDLKKKVAVWKNRAAVGDSISLREDTVVVRDDAAPLPEDTLSKLPDMSSPEAEEPVLAPHAGSPDTKVKSETASPKVIARVKIEPGSRLTLISLKYYGSKLFWVYLYEYNKAIIKDPNNVPIGTVIEVPAPETYGIDRRDRSSVEKAAARQTEILSGKL</sequence>
<keyword evidence="5" id="KW-0812">Transmembrane</keyword>
<name>A0A9Q5SRY7_9BACT</name>
<dbReference type="Gene3D" id="4.10.520.10">
    <property type="entry name" value="IHF-like DNA-binding proteins"/>
    <property type="match status" value="1"/>
</dbReference>
<dbReference type="SMART" id="SM00411">
    <property type="entry name" value="BHL"/>
    <property type="match status" value="1"/>
</dbReference>
<evidence type="ECO:0000256" key="2">
    <source>
        <dbReference type="ARBA" id="ARBA00023125"/>
    </source>
</evidence>
<evidence type="ECO:0000256" key="3">
    <source>
        <dbReference type="RuleBase" id="RU003939"/>
    </source>
</evidence>
<dbReference type="AlphaFoldDB" id="A0A9Q5SRY7"/>
<evidence type="ECO:0000313" key="7">
    <source>
        <dbReference type="Proteomes" id="UP000195975"/>
    </source>
</evidence>
<dbReference type="PANTHER" id="PTHR33175:SF2">
    <property type="entry name" value="INTEGRATION HOST FACTOR SUBUNIT ALPHA"/>
    <property type="match status" value="1"/>
</dbReference>
<evidence type="ECO:0000313" key="6">
    <source>
        <dbReference type="EMBL" id="OUO05095.1"/>
    </source>
</evidence>
<organism evidence="6 7">
    <name type="scientific">Parabacteroides johnsonii</name>
    <dbReference type="NCBI Taxonomy" id="387661"/>
    <lineage>
        <taxon>Bacteria</taxon>
        <taxon>Pseudomonadati</taxon>
        <taxon>Bacteroidota</taxon>
        <taxon>Bacteroidia</taxon>
        <taxon>Bacteroidales</taxon>
        <taxon>Tannerellaceae</taxon>
        <taxon>Parabacteroides</taxon>
    </lineage>
</organism>
<evidence type="ECO:0000256" key="4">
    <source>
        <dbReference type="SAM" id="MobiDB-lite"/>
    </source>
</evidence>